<reference evidence="1 2" key="1">
    <citation type="submission" date="2014-11" db="EMBL/GenBank/DDBJ databases">
        <authorList>
            <person name="Wibberg Daniel"/>
        </authorList>
    </citation>
    <scope>NUCLEOTIDE SEQUENCE [LARGE SCALE GENOMIC DNA]</scope>
    <source>
        <strain evidence="1">Rhizoctonia solani AG1-IB 7/3/14</strain>
    </source>
</reference>
<protein>
    <submittedName>
        <fullName evidence="1">Uncharacterized protein</fullName>
    </submittedName>
</protein>
<sequence length="159" mass="16931">MRYLTEGGGSRSRESVGRHSVLRLRNGVPCARIVSILAFFAGYEPSKLCIKLPAGLTSRSYIIILPSCSPTITDSGTRYPDAASWGDLAFRIGVRATRPATLRMGDASPLRLGAIRTVAALGGPANAPRPPAGGPGLPHLYRVQNQRITHTNVPDRSIG</sequence>
<keyword evidence="2" id="KW-1185">Reference proteome</keyword>
<dbReference type="EMBL" id="LN679890">
    <property type="protein sequence ID" value="CEL63081.1"/>
    <property type="molecule type" value="Genomic_DNA"/>
</dbReference>
<dbReference type="AlphaFoldDB" id="A0A0B7FYU2"/>
<evidence type="ECO:0000313" key="1">
    <source>
        <dbReference type="EMBL" id="CEL63081.1"/>
    </source>
</evidence>
<name>A0A0B7FYU2_THACB</name>
<organism evidence="1 2">
    <name type="scientific">Thanatephorus cucumeris (strain AG1-IB / isolate 7/3/14)</name>
    <name type="common">Lettuce bottom rot fungus</name>
    <name type="synonym">Rhizoctonia solani</name>
    <dbReference type="NCBI Taxonomy" id="1108050"/>
    <lineage>
        <taxon>Eukaryota</taxon>
        <taxon>Fungi</taxon>
        <taxon>Dikarya</taxon>
        <taxon>Basidiomycota</taxon>
        <taxon>Agaricomycotina</taxon>
        <taxon>Agaricomycetes</taxon>
        <taxon>Cantharellales</taxon>
        <taxon>Ceratobasidiaceae</taxon>
        <taxon>Rhizoctonia</taxon>
        <taxon>Rhizoctonia solani AG-1</taxon>
    </lineage>
</organism>
<evidence type="ECO:0000313" key="2">
    <source>
        <dbReference type="Proteomes" id="UP000059188"/>
    </source>
</evidence>
<proteinExistence type="predicted"/>
<accession>A0A0B7FYU2</accession>
<dbReference type="Proteomes" id="UP000059188">
    <property type="component" value="Unassembled WGS sequence"/>
</dbReference>
<gene>
    <name evidence="1" type="ORF">RSOLAG1IB_12642</name>
</gene>